<keyword evidence="5" id="KW-1185">Reference proteome</keyword>
<dbReference type="InterPro" id="IPR029787">
    <property type="entry name" value="Nucleotide_cyclase"/>
</dbReference>
<evidence type="ECO:0000313" key="5">
    <source>
        <dbReference type="Proteomes" id="UP000288395"/>
    </source>
</evidence>
<dbReference type="NCBIfam" id="TIGR00254">
    <property type="entry name" value="GGDEF"/>
    <property type="match status" value="1"/>
</dbReference>
<dbReference type="PANTHER" id="PTHR45138">
    <property type="entry name" value="REGULATORY COMPONENTS OF SENSORY TRANSDUCTION SYSTEM"/>
    <property type="match status" value="1"/>
</dbReference>
<dbReference type="SUPFAM" id="SSF55781">
    <property type="entry name" value="GAF domain-like"/>
    <property type="match status" value="1"/>
</dbReference>
<sequence>MGVSVYNKKNTCMTGHTMPEFQASIKNWRAVIDLLPVAVVFAAESEGSQGYSRSYFANQTALEMLNLDPESALKPQFERLSFYPDIHLTGASANPEPVPSPIMAALSGEVIDRRDLIVKDIPVSIESNQFYGDDERIYALTLQPRDHRLFVNKNTPMDMSSAELSLRDSIGFERIVTDLSTSLRNSTQEHINLNIHLALERIGNFCQADRAYVFLFDFEHTTMSNTHEWVNDGISSHIDDLQQIPNSQLPWFFQQIRDQGVLAIADTATIPAAGALEKAEFEREDIRSILCVGLYDMNELIGVIGLDMVARNRRWSEADIRRTRLIGELIATAVSNDRIYQTLQTSQQQLMAKNDALRELVLRDGLTGLANPQQFTERLNEEVARALRQQHELTVAMFAIDDFKSHKEELGVTSADALILTISGLLKQHFRRNGELLCRFSEEKFAVVLPHISFAEACQRSNEFLRLLETQGITQRVERSTSNTTLQPDERKIEKNGNKLTVSGGIACLSTCDGPEDIVNQADNMLTLAKAKGRNRVEHTVPDNSDSSDINS</sequence>
<dbReference type="OrthoDB" id="9813903at2"/>
<dbReference type="InterPro" id="IPR050469">
    <property type="entry name" value="Diguanylate_Cyclase"/>
</dbReference>
<dbReference type="Pfam" id="PF00990">
    <property type="entry name" value="GGDEF"/>
    <property type="match status" value="1"/>
</dbReference>
<dbReference type="InterPro" id="IPR000160">
    <property type="entry name" value="GGDEF_dom"/>
</dbReference>
<name>A0A432VWU7_9GAMM</name>
<evidence type="ECO:0000259" key="3">
    <source>
        <dbReference type="PROSITE" id="PS50887"/>
    </source>
</evidence>
<dbReference type="CDD" id="cd01949">
    <property type="entry name" value="GGDEF"/>
    <property type="match status" value="1"/>
</dbReference>
<comment type="caution">
    <text evidence="4">The sequence shown here is derived from an EMBL/GenBank/DDBJ whole genome shotgun (WGS) entry which is preliminary data.</text>
</comment>
<dbReference type="GO" id="GO:0052621">
    <property type="term" value="F:diguanylate cyclase activity"/>
    <property type="evidence" value="ECO:0007669"/>
    <property type="project" value="UniProtKB-EC"/>
</dbReference>
<protein>
    <recommendedName>
        <fullName evidence="1">diguanylate cyclase</fullName>
        <ecNumber evidence="1">2.7.7.65</ecNumber>
    </recommendedName>
</protein>
<evidence type="ECO:0000256" key="2">
    <source>
        <dbReference type="ARBA" id="ARBA00034247"/>
    </source>
</evidence>
<dbReference type="GO" id="GO:0043709">
    <property type="term" value="P:cell adhesion involved in single-species biofilm formation"/>
    <property type="evidence" value="ECO:0007669"/>
    <property type="project" value="TreeGrafter"/>
</dbReference>
<dbReference type="SUPFAM" id="SSF55073">
    <property type="entry name" value="Nucleotide cyclase"/>
    <property type="match status" value="1"/>
</dbReference>
<reference evidence="5" key="1">
    <citation type="journal article" date="2018" name="Front. Microbiol.">
        <title>Genome-Based Analysis Reveals the Taxonomy and Diversity of the Family Idiomarinaceae.</title>
        <authorList>
            <person name="Liu Y."/>
            <person name="Lai Q."/>
            <person name="Shao Z."/>
        </authorList>
    </citation>
    <scope>NUCLEOTIDE SEQUENCE [LARGE SCALE GENOMIC DNA]</scope>
    <source>
        <strain evidence="5">GBPy7</strain>
    </source>
</reference>
<accession>A0A432VWU7</accession>
<gene>
    <name evidence="4" type="ORF">CWE08_06055</name>
</gene>
<dbReference type="InterPro" id="IPR043128">
    <property type="entry name" value="Rev_trsase/Diguanyl_cyclase"/>
</dbReference>
<dbReference type="SMART" id="SM00267">
    <property type="entry name" value="GGDEF"/>
    <property type="match status" value="1"/>
</dbReference>
<dbReference type="InterPro" id="IPR029016">
    <property type="entry name" value="GAF-like_dom_sf"/>
</dbReference>
<feature type="domain" description="GGDEF" evidence="3">
    <location>
        <begin position="391"/>
        <end position="542"/>
    </location>
</feature>
<organism evidence="4 5">
    <name type="scientific">Aliidiomarina iranensis</name>
    <dbReference type="NCBI Taxonomy" id="1434071"/>
    <lineage>
        <taxon>Bacteria</taxon>
        <taxon>Pseudomonadati</taxon>
        <taxon>Pseudomonadota</taxon>
        <taxon>Gammaproteobacteria</taxon>
        <taxon>Alteromonadales</taxon>
        <taxon>Idiomarinaceae</taxon>
        <taxon>Aliidiomarina</taxon>
    </lineage>
</organism>
<dbReference type="Proteomes" id="UP000288395">
    <property type="component" value="Unassembled WGS sequence"/>
</dbReference>
<dbReference type="GO" id="GO:1902201">
    <property type="term" value="P:negative regulation of bacterial-type flagellum-dependent cell motility"/>
    <property type="evidence" value="ECO:0007669"/>
    <property type="project" value="TreeGrafter"/>
</dbReference>
<dbReference type="AlphaFoldDB" id="A0A432VWU7"/>
<dbReference type="Gene3D" id="3.30.450.40">
    <property type="match status" value="1"/>
</dbReference>
<dbReference type="Pfam" id="PF01590">
    <property type="entry name" value="GAF"/>
    <property type="match status" value="1"/>
</dbReference>
<evidence type="ECO:0000313" key="4">
    <source>
        <dbReference type="EMBL" id="RUO21150.1"/>
    </source>
</evidence>
<dbReference type="InterPro" id="IPR003018">
    <property type="entry name" value="GAF"/>
</dbReference>
<dbReference type="EMBL" id="PIPJ01000003">
    <property type="protein sequence ID" value="RUO21150.1"/>
    <property type="molecule type" value="Genomic_DNA"/>
</dbReference>
<dbReference type="EC" id="2.7.7.65" evidence="1"/>
<comment type="catalytic activity">
    <reaction evidence="2">
        <text>2 GTP = 3',3'-c-di-GMP + 2 diphosphate</text>
        <dbReference type="Rhea" id="RHEA:24898"/>
        <dbReference type="ChEBI" id="CHEBI:33019"/>
        <dbReference type="ChEBI" id="CHEBI:37565"/>
        <dbReference type="ChEBI" id="CHEBI:58805"/>
        <dbReference type="EC" id="2.7.7.65"/>
    </reaction>
</comment>
<dbReference type="PANTHER" id="PTHR45138:SF9">
    <property type="entry name" value="DIGUANYLATE CYCLASE DGCM-RELATED"/>
    <property type="match status" value="1"/>
</dbReference>
<proteinExistence type="predicted"/>
<evidence type="ECO:0000256" key="1">
    <source>
        <dbReference type="ARBA" id="ARBA00012528"/>
    </source>
</evidence>
<dbReference type="PROSITE" id="PS50887">
    <property type="entry name" value="GGDEF"/>
    <property type="match status" value="1"/>
</dbReference>
<dbReference type="SMART" id="SM00065">
    <property type="entry name" value="GAF"/>
    <property type="match status" value="1"/>
</dbReference>
<dbReference type="Gene3D" id="3.30.70.270">
    <property type="match status" value="1"/>
</dbReference>
<dbReference type="GO" id="GO:0005886">
    <property type="term" value="C:plasma membrane"/>
    <property type="evidence" value="ECO:0007669"/>
    <property type="project" value="TreeGrafter"/>
</dbReference>